<sequence length="168" mass="19240">MISYSVYDKQVIQSVSTLSSFAPWRPLVAGMRLSECEHRTDKHPLRTAAGSPDEITSTLNSGRNTRRDNIHSEQWQEHQTRRKAEQKGTEHEPTEQSDNERTNTETLNNSADKQQLRLIANQRSADKQQLQLIANQRSWVAQQPHVTVKTYTPTQTTEQESADLRTVT</sequence>
<name>A0A3N0XSE7_ANAGA</name>
<feature type="compositionally biased region" description="Basic and acidic residues" evidence="1">
    <location>
        <begin position="65"/>
        <end position="103"/>
    </location>
</feature>
<dbReference type="AlphaFoldDB" id="A0A3N0XSE7"/>
<gene>
    <name evidence="2" type="ORF">DPX16_2375</name>
</gene>
<protein>
    <submittedName>
        <fullName evidence="2">Uncharacterized protein</fullName>
    </submittedName>
</protein>
<keyword evidence="3" id="KW-1185">Reference proteome</keyword>
<evidence type="ECO:0000313" key="3">
    <source>
        <dbReference type="Proteomes" id="UP000281406"/>
    </source>
</evidence>
<feature type="region of interest" description="Disordered" evidence="1">
    <location>
        <begin position="41"/>
        <end position="111"/>
    </location>
</feature>
<reference evidence="2 3" key="1">
    <citation type="submission" date="2018-10" db="EMBL/GenBank/DDBJ databases">
        <title>Genome assembly for a Yunnan-Guizhou Plateau 3E fish, Anabarilius grahami (Regan), and its evolutionary and genetic applications.</title>
        <authorList>
            <person name="Jiang W."/>
        </authorList>
    </citation>
    <scope>NUCLEOTIDE SEQUENCE [LARGE SCALE GENOMIC DNA]</scope>
    <source>
        <strain evidence="2">AG-KIZ</strain>
        <tissue evidence="2">Muscle</tissue>
    </source>
</reference>
<comment type="caution">
    <text evidence="2">The sequence shown here is derived from an EMBL/GenBank/DDBJ whole genome shotgun (WGS) entry which is preliminary data.</text>
</comment>
<proteinExistence type="predicted"/>
<evidence type="ECO:0000313" key="2">
    <source>
        <dbReference type="EMBL" id="ROJ30522.1"/>
    </source>
</evidence>
<feature type="compositionally biased region" description="Polar residues" evidence="1">
    <location>
        <begin position="54"/>
        <end position="63"/>
    </location>
</feature>
<dbReference type="Proteomes" id="UP000281406">
    <property type="component" value="Unassembled WGS sequence"/>
</dbReference>
<organism evidence="2 3">
    <name type="scientific">Anabarilius grahami</name>
    <name type="common">Kanglang fish</name>
    <name type="synonym">Barilius grahami</name>
    <dbReference type="NCBI Taxonomy" id="495550"/>
    <lineage>
        <taxon>Eukaryota</taxon>
        <taxon>Metazoa</taxon>
        <taxon>Chordata</taxon>
        <taxon>Craniata</taxon>
        <taxon>Vertebrata</taxon>
        <taxon>Euteleostomi</taxon>
        <taxon>Actinopterygii</taxon>
        <taxon>Neopterygii</taxon>
        <taxon>Teleostei</taxon>
        <taxon>Ostariophysi</taxon>
        <taxon>Cypriniformes</taxon>
        <taxon>Xenocyprididae</taxon>
        <taxon>Xenocypridinae</taxon>
        <taxon>Xenocypridinae incertae sedis</taxon>
        <taxon>Anabarilius</taxon>
    </lineage>
</organism>
<accession>A0A3N0XSE7</accession>
<evidence type="ECO:0000256" key="1">
    <source>
        <dbReference type="SAM" id="MobiDB-lite"/>
    </source>
</evidence>
<dbReference type="EMBL" id="RJVU01061998">
    <property type="protein sequence ID" value="ROJ30522.1"/>
    <property type="molecule type" value="Genomic_DNA"/>
</dbReference>